<proteinExistence type="predicted"/>
<dbReference type="RefSeq" id="WP_380253166.1">
    <property type="nucleotide sequence ID" value="NZ_JBHUII010000009.1"/>
</dbReference>
<reference evidence="2" key="1">
    <citation type="journal article" date="2019" name="Int. J. Syst. Evol. Microbiol.">
        <title>The Global Catalogue of Microorganisms (GCM) 10K type strain sequencing project: providing services to taxonomists for standard genome sequencing and annotation.</title>
        <authorList>
            <consortium name="The Broad Institute Genomics Platform"/>
            <consortium name="The Broad Institute Genome Sequencing Center for Infectious Disease"/>
            <person name="Wu L."/>
            <person name="Ma J."/>
        </authorList>
    </citation>
    <scope>NUCLEOTIDE SEQUENCE [LARGE SCALE GENOMIC DNA]</scope>
    <source>
        <strain evidence="2">CGMCC 4.7192</strain>
    </source>
</reference>
<comment type="caution">
    <text evidence="1">The sequence shown here is derived from an EMBL/GenBank/DDBJ whole genome shotgun (WGS) entry which is preliminary data.</text>
</comment>
<sequence>MTSAGKLLKICFFLGLLITFTSSPISAGTKPQLCILSFPEMHSLAQLDPSTDGTFSLSFLHSVSLNTVTDVYRIEANEIIQISETFSQHGAGLPSQSDDIGVTGWVHSNGMFTVELDRKVSPLVIRVQSGYQNKLTQNGREYRMSDWAIGALLLTPCGTINRMKDIKNG</sequence>
<accession>A0ABW5BQ20</accession>
<name>A0ABW5BQ20_9PROT</name>
<dbReference type="Pfam" id="PF08905">
    <property type="entry name" value="DUF1850"/>
    <property type="match status" value="1"/>
</dbReference>
<keyword evidence="2" id="KW-1185">Reference proteome</keyword>
<gene>
    <name evidence="1" type="ORF">ACFSKO_15255</name>
</gene>
<evidence type="ECO:0000313" key="1">
    <source>
        <dbReference type="EMBL" id="MFD2206984.1"/>
    </source>
</evidence>
<dbReference type="InterPro" id="IPR015001">
    <property type="entry name" value="DUF1850"/>
</dbReference>
<organism evidence="1 2">
    <name type="scientific">Kiloniella antarctica</name>
    <dbReference type="NCBI Taxonomy" id="1550907"/>
    <lineage>
        <taxon>Bacteria</taxon>
        <taxon>Pseudomonadati</taxon>
        <taxon>Pseudomonadota</taxon>
        <taxon>Alphaproteobacteria</taxon>
        <taxon>Rhodospirillales</taxon>
        <taxon>Kiloniellaceae</taxon>
        <taxon>Kiloniella</taxon>
    </lineage>
</organism>
<dbReference type="EMBL" id="JBHUII010000009">
    <property type="protein sequence ID" value="MFD2206984.1"/>
    <property type="molecule type" value="Genomic_DNA"/>
</dbReference>
<dbReference type="Proteomes" id="UP001597294">
    <property type="component" value="Unassembled WGS sequence"/>
</dbReference>
<evidence type="ECO:0000313" key="2">
    <source>
        <dbReference type="Proteomes" id="UP001597294"/>
    </source>
</evidence>
<protein>
    <submittedName>
        <fullName evidence="1">DUF1850 domain-containing protein</fullName>
    </submittedName>
</protein>